<evidence type="ECO:0000313" key="4">
    <source>
        <dbReference type="Proteomes" id="UP000242329"/>
    </source>
</evidence>
<name>A0A1M5QFL3_9FIRM</name>
<keyword evidence="4" id="KW-1185">Reference proteome</keyword>
<evidence type="ECO:0000313" key="3">
    <source>
        <dbReference type="EMBL" id="SHH12539.1"/>
    </source>
</evidence>
<proteinExistence type="inferred from homology"/>
<evidence type="ECO:0000256" key="1">
    <source>
        <dbReference type="HAMAP-Rule" id="MF_00226"/>
    </source>
</evidence>
<dbReference type="Gene3D" id="3.40.980.10">
    <property type="entry name" value="MoaB/Mog-like domain"/>
    <property type="match status" value="1"/>
</dbReference>
<organism evidence="3 4">
    <name type="scientific">Thermosyntropha lipolytica DSM 11003</name>
    <dbReference type="NCBI Taxonomy" id="1123382"/>
    <lineage>
        <taxon>Bacteria</taxon>
        <taxon>Bacillati</taxon>
        <taxon>Bacillota</taxon>
        <taxon>Clostridia</taxon>
        <taxon>Eubacteriales</taxon>
        <taxon>Syntrophomonadaceae</taxon>
        <taxon>Thermosyntropha</taxon>
    </lineage>
</organism>
<dbReference type="InterPro" id="IPR041424">
    <property type="entry name" value="CinA_KH"/>
</dbReference>
<gene>
    <name evidence="1" type="primary">cinA</name>
    <name evidence="3" type="ORF">SAMN02745221_01738</name>
</gene>
<dbReference type="AlphaFoldDB" id="A0A1M5QFL3"/>
<dbReference type="Pfam" id="PF00994">
    <property type="entry name" value="MoCF_biosynth"/>
    <property type="match status" value="1"/>
</dbReference>
<evidence type="ECO:0000259" key="2">
    <source>
        <dbReference type="SMART" id="SM00852"/>
    </source>
</evidence>
<dbReference type="CDD" id="cd00885">
    <property type="entry name" value="cinA"/>
    <property type="match status" value="1"/>
</dbReference>
<dbReference type="SMART" id="SM00852">
    <property type="entry name" value="MoCF_biosynth"/>
    <property type="match status" value="1"/>
</dbReference>
<dbReference type="InterPro" id="IPR036653">
    <property type="entry name" value="CinA-like_C"/>
</dbReference>
<accession>A0A1M5QFL3</accession>
<dbReference type="Gene3D" id="3.30.70.2860">
    <property type="match status" value="1"/>
</dbReference>
<comment type="similarity">
    <text evidence="1">Belongs to the CinA family.</text>
</comment>
<dbReference type="NCBIfam" id="NF001813">
    <property type="entry name" value="PRK00549.1"/>
    <property type="match status" value="1"/>
</dbReference>
<reference evidence="4" key="1">
    <citation type="submission" date="2016-11" db="EMBL/GenBank/DDBJ databases">
        <authorList>
            <person name="Varghese N."/>
            <person name="Submissions S."/>
        </authorList>
    </citation>
    <scope>NUCLEOTIDE SEQUENCE [LARGE SCALE GENOMIC DNA]</scope>
    <source>
        <strain evidence="4">DSM 11003</strain>
    </source>
</reference>
<dbReference type="Proteomes" id="UP000242329">
    <property type="component" value="Unassembled WGS sequence"/>
</dbReference>
<dbReference type="PANTHER" id="PTHR13939:SF0">
    <property type="entry name" value="NMN AMIDOHYDROLASE-LIKE PROTEIN YFAY"/>
    <property type="match status" value="1"/>
</dbReference>
<dbReference type="PANTHER" id="PTHR13939">
    <property type="entry name" value="NICOTINAMIDE-NUCLEOTIDE AMIDOHYDROLASE PNCC"/>
    <property type="match status" value="1"/>
</dbReference>
<dbReference type="InterPro" id="IPR050101">
    <property type="entry name" value="CinA"/>
</dbReference>
<dbReference type="PIRSF" id="PIRSF006728">
    <property type="entry name" value="CinA"/>
    <property type="match status" value="1"/>
</dbReference>
<dbReference type="Gene3D" id="3.90.950.20">
    <property type="entry name" value="CinA-like"/>
    <property type="match status" value="1"/>
</dbReference>
<dbReference type="Pfam" id="PF18146">
    <property type="entry name" value="CinA_KH"/>
    <property type="match status" value="1"/>
</dbReference>
<protein>
    <recommendedName>
        <fullName evidence="1">Putative competence-damage inducible protein</fullName>
    </recommendedName>
</protein>
<dbReference type="Pfam" id="PF02464">
    <property type="entry name" value="CinA"/>
    <property type="match status" value="1"/>
</dbReference>
<dbReference type="InterPro" id="IPR008135">
    <property type="entry name" value="Competence-induced_CinA"/>
</dbReference>
<dbReference type="SUPFAM" id="SSF53218">
    <property type="entry name" value="Molybdenum cofactor biosynthesis proteins"/>
    <property type="match status" value="1"/>
</dbReference>
<dbReference type="STRING" id="1123382.SAMN02745221_01738"/>
<dbReference type="SUPFAM" id="SSF142433">
    <property type="entry name" value="CinA-like"/>
    <property type="match status" value="1"/>
</dbReference>
<dbReference type="InterPro" id="IPR036425">
    <property type="entry name" value="MoaB/Mog-like_dom_sf"/>
</dbReference>
<dbReference type="NCBIfam" id="TIGR00199">
    <property type="entry name" value="PncC_domain"/>
    <property type="match status" value="1"/>
</dbReference>
<sequence>MKKAYIIATGTELLTGSTLDTNSVYLAQRLDDLGIKVVGKSVVGDTRDFIKKALLTGLETADLVIATGGLGPTLDDLTKEVACEVMQVKMELIDEELERLKEFFARRNRPMPEANKKQAMFPKEAVRLRNGVGTAPGMYLKQNGKVLILLPGPPQEMTLMFEQEAVPLLVREWGLSIGKAERKRINIFGLGESQVEEKIADIIKNPRGVSIALLAKEGEVHIRLTAEGEDKEASKEIMNRMVKEIEERLGSYIYGYDDETLPLAVARLAQKRKCTMAFAESCTGGLLSKMITDLPGSSEYFWGGVVTYSNEAKQKILGVNAETLARYGAVSEETAREMLRGVLSLAGADIGAAITGIAGPGGGSETKPVGLVYIAAGSKEYNQVKKFNFTGNRIIIRTLAAKTALNLIRQELSRGDV</sequence>
<feature type="domain" description="MoaB/Mog" evidence="2">
    <location>
        <begin position="5"/>
        <end position="172"/>
    </location>
</feature>
<dbReference type="EMBL" id="FQWY01000033">
    <property type="protein sequence ID" value="SHH12539.1"/>
    <property type="molecule type" value="Genomic_DNA"/>
</dbReference>
<dbReference type="InterPro" id="IPR001453">
    <property type="entry name" value="MoaB/Mog_dom"/>
</dbReference>
<dbReference type="InterPro" id="IPR008136">
    <property type="entry name" value="CinA_C"/>
</dbReference>
<dbReference type="NCBIfam" id="TIGR00200">
    <property type="entry name" value="cinA_nterm"/>
    <property type="match status" value="1"/>
</dbReference>
<dbReference type="OrthoDB" id="9801454at2"/>
<dbReference type="NCBIfam" id="TIGR00177">
    <property type="entry name" value="molyb_syn"/>
    <property type="match status" value="1"/>
</dbReference>
<dbReference type="HAMAP" id="MF_00226_B">
    <property type="entry name" value="CinA_B"/>
    <property type="match status" value="1"/>
</dbReference>
<dbReference type="RefSeq" id="WP_073092913.1">
    <property type="nucleotide sequence ID" value="NZ_FQWY01000033.1"/>
</dbReference>